<dbReference type="SUPFAM" id="SSF52047">
    <property type="entry name" value="RNI-like"/>
    <property type="match status" value="1"/>
</dbReference>
<feature type="binding site" evidence="18">
    <location>
        <position position="1091"/>
    </location>
    <ligand>
        <name>ATP</name>
        <dbReference type="ChEBI" id="CHEBI:30616"/>
    </ligand>
</feature>
<dbReference type="FunFam" id="3.80.10.10:FF:000288">
    <property type="entry name" value="LRR receptor-like serine/threonine-protein kinase EFR"/>
    <property type="match status" value="1"/>
</dbReference>
<keyword evidence="4" id="KW-1003">Cell membrane</keyword>
<evidence type="ECO:0000256" key="7">
    <source>
        <dbReference type="ARBA" id="ARBA00022679"/>
    </source>
</evidence>
<dbReference type="PROSITE" id="PS50011">
    <property type="entry name" value="PROTEIN_KINASE_DOM"/>
    <property type="match status" value="1"/>
</dbReference>
<dbReference type="InterPro" id="IPR001611">
    <property type="entry name" value="Leu-rich_rpt"/>
</dbReference>
<evidence type="ECO:0000313" key="22">
    <source>
        <dbReference type="EMBL" id="OAY51469.1"/>
    </source>
</evidence>
<dbReference type="InterPro" id="IPR003591">
    <property type="entry name" value="Leu-rich_rpt_typical-subtyp"/>
</dbReference>
<dbReference type="SMART" id="SM00369">
    <property type="entry name" value="LRR_TYP"/>
    <property type="match status" value="6"/>
</dbReference>
<keyword evidence="10" id="KW-0677">Repeat</keyword>
<dbReference type="InterPro" id="IPR051716">
    <property type="entry name" value="Plant_RL_S/T_kinase"/>
</dbReference>
<keyword evidence="5" id="KW-0723">Serine/threonine-protein kinase</keyword>
<dbReference type="InterPro" id="IPR008271">
    <property type="entry name" value="Ser/Thr_kinase_AS"/>
</dbReference>
<keyword evidence="7" id="KW-0808">Transferase</keyword>
<evidence type="ECO:0000256" key="4">
    <source>
        <dbReference type="ARBA" id="ARBA00022475"/>
    </source>
</evidence>
<keyword evidence="8 20" id="KW-0812">Transmembrane</keyword>
<comment type="subcellular location">
    <subcellularLocation>
        <location evidence="1">Cell membrane</location>
        <topology evidence="1">Single-pass membrane protein</topology>
    </subcellularLocation>
    <subcellularLocation>
        <location evidence="2">Membrane</location>
        <topology evidence="2">Single-pass type I membrane protein</topology>
    </subcellularLocation>
</comment>
<dbReference type="PANTHER" id="PTHR48053:SF136">
    <property type="entry name" value="PROTEIN KINASE, PLANT-TYPE, PUTATIVE-RELATED"/>
    <property type="match status" value="1"/>
</dbReference>
<dbReference type="EC" id="2.7.11.1" evidence="3"/>
<feature type="domain" description="Protein kinase" evidence="21">
    <location>
        <begin position="1063"/>
        <end position="1325"/>
    </location>
</feature>
<evidence type="ECO:0000256" key="17">
    <source>
        <dbReference type="ARBA" id="ARBA00023180"/>
    </source>
</evidence>
<keyword evidence="17" id="KW-0325">Glycoprotein</keyword>
<evidence type="ECO:0000256" key="20">
    <source>
        <dbReference type="SAM" id="Phobius"/>
    </source>
</evidence>
<evidence type="ECO:0000256" key="5">
    <source>
        <dbReference type="ARBA" id="ARBA00022527"/>
    </source>
</evidence>
<dbReference type="InterPro" id="IPR011009">
    <property type="entry name" value="Kinase-like_dom_sf"/>
</dbReference>
<dbReference type="PROSITE" id="PS00107">
    <property type="entry name" value="PROTEIN_KINASE_ATP"/>
    <property type="match status" value="1"/>
</dbReference>
<evidence type="ECO:0000256" key="3">
    <source>
        <dbReference type="ARBA" id="ARBA00012513"/>
    </source>
</evidence>
<feature type="compositionally biased region" description="Acidic residues" evidence="19">
    <location>
        <begin position="560"/>
        <end position="578"/>
    </location>
</feature>
<dbReference type="GO" id="GO:0003723">
    <property type="term" value="F:RNA binding"/>
    <property type="evidence" value="ECO:0007669"/>
    <property type="project" value="InterPro"/>
</dbReference>
<dbReference type="EMBL" id="CM004390">
    <property type="protein sequence ID" value="OAY51469.1"/>
    <property type="molecule type" value="Genomic_DNA"/>
</dbReference>
<dbReference type="Pfam" id="PF11955">
    <property type="entry name" value="PORR"/>
    <property type="match status" value="1"/>
</dbReference>
<evidence type="ECO:0000256" key="18">
    <source>
        <dbReference type="PROSITE-ProRule" id="PRU10141"/>
    </source>
</evidence>
<dbReference type="Pfam" id="PF13855">
    <property type="entry name" value="LRR_8"/>
    <property type="match status" value="2"/>
</dbReference>
<dbReference type="Gene3D" id="3.30.200.20">
    <property type="entry name" value="Phosphorylase Kinase, domain 1"/>
    <property type="match status" value="1"/>
</dbReference>
<dbReference type="GO" id="GO:0004674">
    <property type="term" value="F:protein serine/threonine kinase activity"/>
    <property type="evidence" value="ECO:0007669"/>
    <property type="project" value="UniProtKB-KW"/>
</dbReference>
<feature type="region of interest" description="Disordered" evidence="19">
    <location>
        <begin position="418"/>
        <end position="438"/>
    </location>
</feature>
<keyword evidence="16" id="KW-0675">Receptor</keyword>
<evidence type="ECO:0000256" key="6">
    <source>
        <dbReference type="ARBA" id="ARBA00022614"/>
    </source>
</evidence>
<evidence type="ECO:0000256" key="13">
    <source>
        <dbReference type="ARBA" id="ARBA00022840"/>
    </source>
</evidence>
<dbReference type="PANTHER" id="PTHR48053">
    <property type="entry name" value="LEUCINE RICH REPEAT FAMILY PROTEIN, EXPRESSED"/>
    <property type="match status" value="1"/>
</dbReference>
<keyword evidence="9" id="KW-0732">Signal</keyword>
<accession>A0A2C9VYJ2</accession>
<keyword evidence="11 18" id="KW-0547">Nucleotide-binding</keyword>
<evidence type="ECO:0000256" key="16">
    <source>
        <dbReference type="ARBA" id="ARBA00023170"/>
    </source>
</evidence>
<keyword evidence="12" id="KW-0418">Kinase</keyword>
<dbReference type="GO" id="GO:0005886">
    <property type="term" value="C:plasma membrane"/>
    <property type="evidence" value="ECO:0007669"/>
    <property type="project" value="UniProtKB-SubCell"/>
</dbReference>
<evidence type="ECO:0000256" key="9">
    <source>
        <dbReference type="ARBA" id="ARBA00022729"/>
    </source>
</evidence>
<evidence type="ECO:0000256" key="8">
    <source>
        <dbReference type="ARBA" id="ARBA00022692"/>
    </source>
</evidence>
<evidence type="ECO:0000256" key="14">
    <source>
        <dbReference type="ARBA" id="ARBA00022989"/>
    </source>
</evidence>
<keyword evidence="13 18" id="KW-0067">ATP-binding</keyword>
<feature type="transmembrane region" description="Helical" evidence="20">
    <location>
        <begin position="1010"/>
        <end position="1032"/>
    </location>
</feature>
<evidence type="ECO:0000256" key="1">
    <source>
        <dbReference type="ARBA" id="ARBA00004162"/>
    </source>
</evidence>
<dbReference type="Pfam" id="PF00069">
    <property type="entry name" value="Pkinase"/>
    <property type="match status" value="1"/>
</dbReference>
<sequence>MRIFISFILLKFNTKTLKSVQSTPYNLTFMKSMSQSTSIPRKQQRVRDYGYDNYMEIEKKTRKVLKFQSLILSQINQNVPISRLDNLARRLGFKLYEAGSFVLKFPHVFEVYEHPVQRILYCRLTRKALLQIQQEKEALIAQIPDAVTRLRKLIMMSNTGRLRLEHVRIARSEFGLPDDFEYSVVLKNPQYFRLIDADETRNKYIEIVDRDLKLAVCAIEKAREREYREKGMNAEDIRFSFIINFPPGFKIGKYYRIAVWKWQRTPYWSPYEDISGYDLRSIEAQKRLEKRAVATIHELLSLTVEKKITLERIAHFRMAMNLPNKLKEFCLQHQGIFYVSTRGNHGKLHTVFLREAYKKGELVEPNDLYLARRKLGELVLISPRKAKVDAELVSYRRDREGDELEQLGRDYVENNFEASKDVQDGEYEDDLNSDLDSDVGTDYTDNDFSVLPRIEVKAGEPVKVTPYPETIIHLSQLPFDLVFEREVELSHNWKSGSVYFCGYKKEDSEDEEPFPLMNADNGIPLIHLILIQRSMKCSACQGKANVSKPVEPNKEIKAEDESDNDDESDEEEQEDSAYEEGSISSLKDFILGTNALSGPIPSDLSRLQKLKVLALTTNNLTGEIPIDVGYKLPKLLGFSISFNKFTGTIPESLNNLTNIQLIRMACNLLEGTVPLGLGNLPFLEMYNIGSNEIVSSGDNGLGFITSLTNSTRLKFLGFGGNLLQGIIPESIGNLSKVLERLYMGGNHFYGTIPASIGYLSNLTLLNLSNNAITGEIPQEIGKLENLKVLGLAGNRISGRIPDSLGNLQELNNIDLSGNELVGGIPTAFGNLHSVLSLDLSNNKLNGTIPKEVLNLPSLTIIFNLSNNFLSGNLPQEIGSLGNIVTIDLSNNCLSGNIPSMIKNCKSLEELYIARNIFSGHIPGTLGEVKGLETLDLSYNHLAGFIPLDLQKLHALQSLNLACNNLEGAVPCECVFANLSRVQLEGNPKLYLNFGCENAQDHGRKPAKVCIFVIIGIMATLVGFFCIVSLLYMKRRRNTDASNLMEHHHHMGSYHNLREATENFKEENLIGNGSFGSVYKGCVNDGTVVAIKVLKIRKTGAWKSFLAECEALRNVRHQNLVKLITSCSSVDLRNKNFLALVYEFLGNGSLKDWVKGERKKENGEGLNLVERLNVAIDVASAMDYLHHDCEVPVVHCDLKHNNILLDEDLTAKVGDFGLARLLIEKVNDHQTSISSIHALKGSIGYIPPAGDAYSFGVILLELFTGKSPTDESLMVEENLVGWVQSAFPSKALQVLDPELLLLMFILFHDDFAINPEVQQNVQSQFLGLDYVALEALLTAESA</sequence>
<gene>
    <name evidence="22" type="ORF">MANES_04G009300</name>
</gene>
<dbReference type="PROSITE" id="PS00108">
    <property type="entry name" value="PROTEIN_KINASE_ST"/>
    <property type="match status" value="1"/>
</dbReference>
<proteinExistence type="predicted"/>
<evidence type="ECO:0000256" key="2">
    <source>
        <dbReference type="ARBA" id="ARBA00004479"/>
    </source>
</evidence>
<dbReference type="SMART" id="SM00220">
    <property type="entry name" value="S_TKc"/>
    <property type="match status" value="1"/>
</dbReference>
<evidence type="ECO:0000256" key="11">
    <source>
        <dbReference type="ARBA" id="ARBA00022741"/>
    </source>
</evidence>
<dbReference type="InterPro" id="IPR000719">
    <property type="entry name" value="Prot_kinase_dom"/>
</dbReference>
<dbReference type="Pfam" id="PF00560">
    <property type="entry name" value="LRR_1"/>
    <property type="match status" value="3"/>
</dbReference>
<dbReference type="SUPFAM" id="SSF56112">
    <property type="entry name" value="Protein kinase-like (PK-like)"/>
    <property type="match status" value="1"/>
</dbReference>
<name>A0A2C9VYJ2_MANES</name>
<protein>
    <recommendedName>
        <fullName evidence="3">non-specific serine/threonine protein kinase</fullName>
        <ecNumber evidence="3">2.7.11.1</ecNumber>
    </recommendedName>
</protein>
<feature type="region of interest" description="Disordered" evidence="19">
    <location>
        <begin position="544"/>
        <end position="581"/>
    </location>
</feature>
<keyword evidence="14 20" id="KW-1133">Transmembrane helix</keyword>
<feature type="compositionally biased region" description="Acidic residues" evidence="19">
    <location>
        <begin position="424"/>
        <end position="438"/>
    </location>
</feature>
<reference evidence="22" key="1">
    <citation type="submission" date="2016-02" db="EMBL/GenBank/DDBJ databases">
        <title>WGS assembly of Manihot esculenta.</title>
        <authorList>
            <person name="Bredeson J.V."/>
            <person name="Prochnik S.E."/>
            <person name="Lyons J.B."/>
            <person name="Schmutz J."/>
            <person name="Grimwood J."/>
            <person name="Vrebalov J."/>
            <person name="Bart R.S."/>
            <person name="Amuge T."/>
            <person name="Ferguson M.E."/>
            <person name="Green R."/>
            <person name="Putnam N."/>
            <person name="Stites J."/>
            <person name="Rounsley S."/>
            <person name="Rokhsar D.S."/>
        </authorList>
    </citation>
    <scope>NUCLEOTIDE SEQUENCE [LARGE SCALE GENOMIC DNA]</scope>
    <source>
        <tissue evidence="22">Leaf</tissue>
    </source>
</reference>
<evidence type="ECO:0000259" key="21">
    <source>
        <dbReference type="PROSITE" id="PS50011"/>
    </source>
</evidence>
<organism evidence="22">
    <name type="scientific">Manihot esculenta</name>
    <name type="common">Cassava</name>
    <name type="synonym">Jatropha manihot</name>
    <dbReference type="NCBI Taxonomy" id="3983"/>
    <lineage>
        <taxon>Eukaryota</taxon>
        <taxon>Viridiplantae</taxon>
        <taxon>Streptophyta</taxon>
        <taxon>Embryophyta</taxon>
        <taxon>Tracheophyta</taxon>
        <taxon>Spermatophyta</taxon>
        <taxon>Magnoliopsida</taxon>
        <taxon>eudicotyledons</taxon>
        <taxon>Gunneridae</taxon>
        <taxon>Pentapetalae</taxon>
        <taxon>rosids</taxon>
        <taxon>fabids</taxon>
        <taxon>Malpighiales</taxon>
        <taxon>Euphorbiaceae</taxon>
        <taxon>Crotonoideae</taxon>
        <taxon>Manihoteae</taxon>
        <taxon>Manihot</taxon>
    </lineage>
</organism>
<evidence type="ECO:0000256" key="12">
    <source>
        <dbReference type="ARBA" id="ARBA00022777"/>
    </source>
</evidence>
<dbReference type="FunFam" id="3.80.10.10:FF:000041">
    <property type="entry name" value="LRR receptor-like serine/threonine-protein kinase ERECTA"/>
    <property type="match status" value="1"/>
</dbReference>
<dbReference type="PROSITE" id="PS51450">
    <property type="entry name" value="LRR"/>
    <property type="match status" value="1"/>
</dbReference>
<dbReference type="SUPFAM" id="SSF52058">
    <property type="entry name" value="L domain-like"/>
    <property type="match status" value="1"/>
</dbReference>
<dbReference type="Gene3D" id="1.10.510.10">
    <property type="entry name" value="Transferase(Phosphotransferase) domain 1"/>
    <property type="match status" value="1"/>
</dbReference>
<evidence type="ECO:0000256" key="10">
    <source>
        <dbReference type="ARBA" id="ARBA00022737"/>
    </source>
</evidence>
<dbReference type="InterPro" id="IPR032675">
    <property type="entry name" value="LRR_dom_sf"/>
</dbReference>
<dbReference type="InterPro" id="IPR017441">
    <property type="entry name" value="Protein_kinase_ATP_BS"/>
</dbReference>
<dbReference type="FunFam" id="3.30.200.20:FF:000432">
    <property type="entry name" value="LRR receptor-like serine/threonine-protein kinase EFR"/>
    <property type="match status" value="1"/>
</dbReference>
<keyword evidence="15 20" id="KW-0472">Membrane</keyword>
<dbReference type="GO" id="GO:0005524">
    <property type="term" value="F:ATP binding"/>
    <property type="evidence" value="ECO:0007669"/>
    <property type="project" value="UniProtKB-UniRule"/>
</dbReference>
<evidence type="ECO:0000256" key="15">
    <source>
        <dbReference type="ARBA" id="ARBA00023136"/>
    </source>
</evidence>
<dbReference type="InterPro" id="IPR021099">
    <property type="entry name" value="PORR_domain"/>
</dbReference>
<evidence type="ECO:0000256" key="19">
    <source>
        <dbReference type="SAM" id="MobiDB-lite"/>
    </source>
</evidence>
<dbReference type="Gene3D" id="3.80.10.10">
    <property type="entry name" value="Ribonuclease Inhibitor"/>
    <property type="match status" value="2"/>
</dbReference>
<keyword evidence="6" id="KW-0433">Leucine-rich repeat</keyword>